<sequence length="92" mass="10441">MFEYLSLLNFDCRFQQPFPVPDFTNPANNGFITETLQVLLARKEKAKELQSHIKSYASTLRAGLEGVFGELSSAQDESKRLAELNKEKDETV</sequence>
<keyword evidence="2" id="KW-1185">Reference proteome</keyword>
<protein>
    <submittedName>
        <fullName evidence="1">Uncharacterized protein</fullName>
    </submittedName>
</protein>
<dbReference type="Proteomes" id="UP000291343">
    <property type="component" value="Unassembled WGS sequence"/>
</dbReference>
<dbReference type="AlphaFoldDB" id="A0A482WIM4"/>
<evidence type="ECO:0000313" key="2">
    <source>
        <dbReference type="Proteomes" id="UP000291343"/>
    </source>
</evidence>
<reference evidence="1 2" key="1">
    <citation type="journal article" date="2017" name="Gigascience">
        <title>Genome sequence of the small brown planthopper, Laodelphax striatellus.</title>
        <authorList>
            <person name="Zhu J."/>
            <person name="Jiang F."/>
            <person name="Wang X."/>
            <person name="Yang P."/>
            <person name="Bao Y."/>
            <person name="Zhao W."/>
            <person name="Wang W."/>
            <person name="Lu H."/>
            <person name="Wang Q."/>
            <person name="Cui N."/>
            <person name="Li J."/>
            <person name="Chen X."/>
            <person name="Luo L."/>
            <person name="Yu J."/>
            <person name="Kang L."/>
            <person name="Cui F."/>
        </authorList>
    </citation>
    <scope>NUCLEOTIDE SEQUENCE [LARGE SCALE GENOMIC DNA]</scope>
    <source>
        <strain evidence="1">Lst14</strain>
    </source>
</reference>
<name>A0A482WIM4_LAOST</name>
<dbReference type="SMR" id="A0A482WIM4"/>
<organism evidence="1 2">
    <name type="scientific">Laodelphax striatellus</name>
    <name type="common">Small brown planthopper</name>
    <name type="synonym">Delphax striatella</name>
    <dbReference type="NCBI Taxonomy" id="195883"/>
    <lineage>
        <taxon>Eukaryota</taxon>
        <taxon>Metazoa</taxon>
        <taxon>Ecdysozoa</taxon>
        <taxon>Arthropoda</taxon>
        <taxon>Hexapoda</taxon>
        <taxon>Insecta</taxon>
        <taxon>Pterygota</taxon>
        <taxon>Neoptera</taxon>
        <taxon>Paraneoptera</taxon>
        <taxon>Hemiptera</taxon>
        <taxon>Auchenorrhyncha</taxon>
        <taxon>Fulgoroidea</taxon>
        <taxon>Delphacidae</taxon>
        <taxon>Criomorphinae</taxon>
        <taxon>Laodelphax</taxon>
    </lineage>
</organism>
<dbReference type="InParanoid" id="A0A482WIM4"/>
<dbReference type="EMBL" id="QKKF02034735">
    <property type="protein sequence ID" value="RZF33190.1"/>
    <property type="molecule type" value="Genomic_DNA"/>
</dbReference>
<accession>A0A482WIM4</accession>
<dbReference type="OrthoDB" id="2403182at2759"/>
<feature type="non-terminal residue" evidence="1">
    <location>
        <position position="92"/>
    </location>
</feature>
<comment type="caution">
    <text evidence="1">The sequence shown here is derived from an EMBL/GenBank/DDBJ whole genome shotgun (WGS) entry which is preliminary data.</text>
</comment>
<gene>
    <name evidence="1" type="ORF">LSTR_LSTR015376</name>
</gene>
<evidence type="ECO:0000313" key="1">
    <source>
        <dbReference type="EMBL" id="RZF33190.1"/>
    </source>
</evidence>
<proteinExistence type="predicted"/>